<reference evidence="2 3" key="1">
    <citation type="journal article" date="2009" name="PLoS Genet.">
        <title>Genomic analysis of the basal lineage fungus Rhizopus oryzae reveals a whole-genome duplication.</title>
        <authorList>
            <person name="Ma L.-J."/>
            <person name="Ibrahim A.S."/>
            <person name="Skory C."/>
            <person name="Grabherr M.G."/>
            <person name="Burger G."/>
            <person name="Butler M."/>
            <person name="Elias M."/>
            <person name="Idnurm A."/>
            <person name="Lang B.F."/>
            <person name="Sone T."/>
            <person name="Abe A."/>
            <person name="Calvo S.E."/>
            <person name="Corrochano L.M."/>
            <person name="Engels R."/>
            <person name="Fu J."/>
            <person name="Hansberg W."/>
            <person name="Kim J.-M."/>
            <person name="Kodira C.D."/>
            <person name="Koehrsen M.J."/>
            <person name="Liu B."/>
            <person name="Miranda-Saavedra D."/>
            <person name="O'Leary S."/>
            <person name="Ortiz-Castellanos L."/>
            <person name="Poulter R."/>
            <person name="Rodriguez-Romero J."/>
            <person name="Ruiz-Herrera J."/>
            <person name="Shen Y.-Q."/>
            <person name="Zeng Q."/>
            <person name="Galagan J."/>
            <person name="Birren B.W."/>
            <person name="Cuomo C.A."/>
            <person name="Wickes B.L."/>
        </authorList>
    </citation>
    <scope>NUCLEOTIDE SEQUENCE [LARGE SCALE GENOMIC DNA]</scope>
    <source>
        <strain evidence="3">RA 99-880 / ATCC MYA-4621 / FGSC 9543 / NRRL 43880</strain>
    </source>
</reference>
<organism evidence="2 3">
    <name type="scientific">Rhizopus delemar (strain RA 99-880 / ATCC MYA-4621 / FGSC 9543 / NRRL 43880)</name>
    <name type="common">Mucormycosis agent</name>
    <name type="synonym">Rhizopus arrhizus var. delemar</name>
    <dbReference type="NCBI Taxonomy" id="246409"/>
    <lineage>
        <taxon>Eukaryota</taxon>
        <taxon>Fungi</taxon>
        <taxon>Fungi incertae sedis</taxon>
        <taxon>Mucoromycota</taxon>
        <taxon>Mucoromycotina</taxon>
        <taxon>Mucoromycetes</taxon>
        <taxon>Mucorales</taxon>
        <taxon>Mucorineae</taxon>
        <taxon>Rhizopodaceae</taxon>
        <taxon>Rhizopus</taxon>
    </lineage>
</organism>
<evidence type="ECO:0000256" key="1">
    <source>
        <dbReference type="SAM" id="MobiDB-lite"/>
    </source>
</evidence>
<keyword evidence="3" id="KW-1185">Reference proteome</keyword>
<name>I1BLB8_RHIO9</name>
<evidence type="ECO:0008006" key="4">
    <source>
        <dbReference type="Google" id="ProtNLM"/>
    </source>
</evidence>
<evidence type="ECO:0000313" key="2">
    <source>
        <dbReference type="EMBL" id="EIE76998.1"/>
    </source>
</evidence>
<dbReference type="RefSeq" id="XP_067512394.1">
    <property type="nucleotide sequence ID" value="XM_067656293.1"/>
</dbReference>
<evidence type="ECO:0000313" key="3">
    <source>
        <dbReference type="Proteomes" id="UP000009138"/>
    </source>
</evidence>
<gene>
    <name evidence="2" type="ORF">RO3G_01702</name>
</gene>
<dbReference type="GeneID" id="93608674"/>
<sequence length="92" mass="10391">MLITVKKPTFEPEKRSATEIGTADPEVDDDPAYNKSVPKGKTTAHFHKFMNELLAIMDLDQTFKGNYIVIDNASIHKSKPMIRKIEIAKEVC</sequence>
<accession>I1BLB8</accession>
<proteinExistence type="predicted"/>
<dbReference type="InParanoid" id="I1BLB8"/>
<dbReference type="OrthoDB" id="2287621at2759"/>
<dbReference type="AlphaFoldDB" id="I1BLB8"/>
<feature type="region of interest" description="Disordered" evidence="1">
    <location>
        <begin position="12"/>
        <end position="37"/>
    </location>
</feature>
<dbReference type="Proteomes" id="UP000009138">
    <property type="component" value="Unassembled WGS sequence"/>
</dbReference>
<protein>
    <recommendedName>
        <fullName evidence="4">Tc1-like transposase DDE domain-containing protein</fullName>
    </recommendedName>
</protein>
<dbReference type="EMBL" id="CH476732">
    <property type="protein sequence ID" value="EIE76998.1"/>
    <property type="molecule type" value="Genomic_DNA"/>
</dbReference>
<dbReference type="VEuPathDB" id="FungiDB:RO3G_01702"/>